<comment type="caution">
    <text evidence="18">The sequence shown here is derived from an EMBL/GenBank/DDBJ whole genome shotgun (WGS) entry which is preliminary data.</text>
</comment>
<dbReference type="Proteomes" id="UP000321367">
    <property type="component" value="Unassembled WGS sequence"/>
</dbReference>
<dbReference type="InterPro" id="IPR016192">
    <property type="entry name" value="APOBEC/CMP_deaminase_Zn-bd"/>
</dbReference>
<dbReference type="InterPro" id="IPR004794">
    <property type="entry name" value="Eubact_RibD"/>
</dbReference>
<evidence type="ECO:0000256" key="4">
    <source>
        <dbReference type="ARBA" id="ARBA00005259"/>
    </source>
</evidence>
<dbReference type="PIRSF" id="PIRSF006769">
    <property type="entry name" value="RibD"/>
    <property type="match status" value="1"/>
</dbReference>
<dbReference type="EC" id="3.5.4.26" evidence="13"/>
<dbReference type="Pfam" id="PF01872">
    <property type="entry name" value="RibD_C"/>
    <property type="match status" value="1"/>
</dbReference>
<evidence type="ECO:0000256" key="9">
    <source>
        <dbReference type="ARBA" id="ARBA00022833"/>
    </source>
</evidence>
<dbReference type="RefSeq" id="WP_146930985.1">
    <property type="nucleotide sequence ID" value="NZ_CBCSHZ010000004.1"/>
</dbReference>
<dbReference type="FunFam" id="3.40.140.10:FF:000025">
    <property type="entry name" value="Riboflavin biosynthesis protein RibD"/>
    <property type="match status" value="1"/>
</dbReference>
<dbReference type="PANTHER" id="PTHR38011">
    <property type="entry name" value="DIHYDROFOLATE REDUCTASE FAMILY PROTEIN (AFU_ORTHOLOGUE AFUA_8G06820)"/>
    <property type="match status" value="1"/>
</dbReference>
<evidence type="ECO:0000256" key="3">
    <source>
        <dbReference type="ARBA" id="ARBA00004910"/>
    </source>
</evidence>
<accession>A0A5C6ZVB3</accession>
<evidence type="ECO:0000256" key="16">
    <source>
        <dbReference type="PIRSR" id="PIRSR006769-3"/>
    </source>
</evidence>
<dbReference type="GO" id="GO:0008270">
    <property type="term" value="F:zinc ion binding"/>
    <property type="evidence" value="ECO:0007669"/>
    <property type="project" value="InterPro"/>
</dbReference>
<evidence type="ECO:0000256" key="2">
    <source>
        <dbReference type="ARBA" id="ARBA00004882"/>
    </source>
</evidence>
<feature type="domain" description="CMP/dCMP-type deaminase" evidence="17">
    <location>
        <begin position="2"/>
        <end position="126"/>
    </location>
</feature>
<evidence type="ECO:0000313" key="18">
    <source>
        <dbReference type="EMBL" id="TXD94581.1"/>
    </source>
</evidence>
<dbReference type="GO" id="GO:0009231">
    <property type="term" value="P:riboflavin biosynthetic process"/>
    <property type="evidence" value="ECO:0007669"/>
    <property type="project" value="UniProtKB-UniPathway"/>
</dbReference>
<organism evidence="18 19">
    <name type="scientific">Gillisia hiemivivida</name>
    <dbReference type="NCBI Taxonomy" id="291190"/>
    <lineage>
        <taxon>Bacteria</taxon>
        <taxon>Pseudomonadati</taxon>
        <taxon>Bacteroidota</taxon>
        <taxon>Flavobacteriia</taxon>
        <taxon>Flavobacteriales</taxon>
        <taxon>Flavobacteriaceae</taxon>
        <taxon>Gillisia</taxon>
    </lineage>
</organism>
<evidence type="ECO:0000256" key="5">
    <source>
        <dbReference type="ARBA" id="ARBA00007417"/>
    </source>
</evidence>
<dbReference type="InterPro" id="IPR024072">
    <property type="entry name" value="DHFR-like_dom_sf"/>
</dbReference>
<evidence type="ECO:0000313" key="19">
    <source>
        <dbReference type="Proteomes" id="UP000321367"/>
    </source>
</evidence>
<dbReference type="InterPro" id="IPR002125">
    <property type="entry name" value="CMP_dCMP_dom"/>
</dbReference>
<evidence type="ECO:0000256" key="14">
    <source>
        <dbReference type="PIRSR" id="PIRSR006769-1"/>
    </source>
</evidence>
<dbReference type="EC" id="1.1.1.193" evidence="13"/>
<evidence type="ECO:0000256" key="13">
    <source>
        <dbReference type="PIRNR" id="PIRNR006769"/>
    </source>
</evidence>
<feature type="active site" description="Proton donor" evidence="14">
    <location>
        <position position="53"/>
    </location>
</feature>
<feature type="binding site" evidence="15">
    <location>
        <position position="157"/>
    </location>
    <ligand>
        <name>NADP(+)</name>
        <dbReference type="ChEBI" id="CHEBI:58349"/>
    </ligand>
</feature>
<comment type="function">
    <text evidence="1 13">Converts 2,5-diamino-6-(ribosylamino)-4(3h)-pyrimidinone 5'-phosphate into 5-amino-6-(ribosylamino)-2,4(1h,3h)-pyrimidinedione 5'-phosphate.</text>
</comment>
<evidence type="ECO:0000256" key="10">
    <source>
        <dbReference type="ARBA" id="ARBA00022857"/>
    </source>
</evidence>
<dbReference type="Pfam" id="PF00383">
    <property type="entry name" value="dCMP_cyt_deam_1"/>
    <property type="match status" value="1"/>
</dbReference>
<dbReference type="PANTHER" id="PTHR38011:SF7">
    <property type="entry name" value="2,5-DIAMINO-6-RIBOSYLAMINO-4(3H)-PYRIMIDINONE 5'-PHOSPHATE REDUCTASE"/>
    <property type="match status" value="1"/>
</dbReference>
<evidence type="ECO:0000256" key="1">
    <source>
        <dbReference type="ARBA" id="ARBA00002151"/>
    </source>
</evidence>
<feature type="binding site" evidence="15">
    <location>
        <position position="213"/>
    </location>
    <ligand>
        <name>substrate</name>
    </ligand>
</feature>
<feature type="binding site" evidence="15">
    <location>
        <begin position="299"/>
        <end position="305"/>
    </location>
    <ligand>
        <name>NADP(+)</name>
        <dbReference type="ChEBI" id="CHEBI:58349"/>
    </ligand>
</feature>
<evidence type="ECO:0000256" key="15">
    <source>
        <dbReference type="PIRSR" id="PIRSR006769-2"/>
    </source>
</evidence>
<feature type="binding site" evidence="16">
    <location>
        <position position="87"/>
    </location>
    <ligand>
        <name>Zn(2+)</name>
        <dbReference type="ChEBI" id="CHEBI:29105"/>
        <note>catalytic</note>
    </ligand>
</feature>
<dbReference type="Gene3D" id="3.40.430.10">
    <property type="entry name" value="Dihydrofolate Reductase, subunit A"/>
    <property type="match status" value="1"/>
</dbReference>
<keyword evidence="6 13" id="KW-0686">Riboflavin biosynthesis</keyword>
<dbReference type="PROSITE" id="PS00903">
    <property type="entry name" value="CYT_DCMP_DEAMINASES_1"/>
    <property type="match status" value="1"/>
</dbReference>
<sequence length="354" mass="39812">MKIHEKYIKRCIQLAENGIGTTYPNPMVGSLIVHNNKIIGEGWHRKAGEPHAEVNAINSVKDKSLLKKATIYVSLEPCSHYGKTPPCSDLIIVSGFKKIVIGSIDPFPAVSGKGIKKLMDAGCEVILGILDKECNALNKRFFTFHKHQRPYIILKWAQSIDGFLAPISSEENHHREPVWITNKYSQQLVHKWRSEETAILVGTNTAVMDNPKLNTRLWEGTNPVRLVIDRRLRLTGDSALLDESTKTIVICEEEAHKINPKTSSENLIFETIDFNKEVTAEICKILYKHDIQSVIIEGGTRTIQSFIDSGLWDEARVFTGDAHFKRGIKAPLPPGTFKENNTQTGDTLRIYSND</sequence>
<feature type="binding site" evidence="16">
    <location>
        <position position="51"/>
    </location>
    <ligand>
        <name>Zn(2+)</name>
        <dbReference type="ChEBI" id="CHEBI:29105"/>
        <note>catalytic</note>
    </ligand>
</feature>
<keyword evidence="12" id="KW-0511">Multifunctional enzyme</keyword>
<comment type="pathway">
    <text evidence="2 13">Cofactor biosynthesis; riboflavin biosynthesis; 5-amino-6-(D-ribitylamino)uracil from GTP: step 2/4.</text>
</comment>
<feature type="binding site" evidence="15">
    <location>
        <position position="297"/>
    </location>
    <ligand>
        <name>substrate</name>
    </ligand>
</feature>
<keyword evidence="19" id="KW-1185">Reference proteome</keyword>
<comment type="catalytic activity">
    <reaction evidence="13">
        <text>5-amino-6-(5-phospho-D-ribitylamino)uracil + NADP(+) = 5-amino-6-(5-phospho-D-ribosylamino)uracil + NADPH + H(+)</text>
        <dbReference type="Rhea" id="RHEA:17845"/>
        <dbReference type="ChEBI" id="CHEBI:15378"/>
        <dbReference type="ChEBI" id="CHEBI:57783"/>
        <dbReference type="ChEBI" id="CHEBI:58349"/>
        <dbReference type="ChEBI" id="CHEBI:58421"/>
        <dbReference type="ChEBI" id="CHEBI:58453"/>
        <dbReference type="EC" id="1.1.1.193"/>
    </reaction>
</comment>
<evidence type="ECO:0000259" key="17">
    <source>
        <dbReference type="PROSITE" id="PS51747"/>
    </source>
</evidence>
<evidence type="ECO:0000256" key="6">
    <source>
        <dbReference type="ARBA" id="ARBA00022619"/>
    </source>
</evidence>
<keyword evidence="9 13" id="KW-0862">Zinc</keyword>
<evidence type="ECO:0000256" key="7">
    <source>
        <dbReference type="ARBA" id="ARBA00022723"/>
    </source>
</evidence>
<feature type="binding site" evidence="15">
    <location>
        <position position="216"/>
    </location>
    <ligand>
        <name>substrate</name>
    </ligand>
</feature>
<dbReference type="OrthoDB" id="9800865at2"/>
<gene>
    <name evidence="18" type="primary">ribD</name>
    <name evidence="18" type="ORF">ES724_06120</name>
</gene>
<dbReference type="CDD" id="cd01284">
    <property type="entry name" value="Riboflavin_deaminase-reductase"/>
    <property type="match status" value="1"/>
</dbReference>
<feature type="binding site" evidence="16">
    <location>
        <position position="78"/>
    </location>
    <ligand>
        <name>Zn(2+)</name>
        <dbReference type="ChEBI" id="CHEBI:29105"/>
        <note>catalytic</note>
    </ligand>
</feature>
<feature type="binding site" evidence="15">
    <location>
        <position position="209"/>
    </location>
    <ligand>
        <name>NADP(+)</name>
        <dbReference type="ChEBI" id="CHEBI:58349"/>
    </ligand>
</feature>
<comment type="pathway">
    <text evidence="3 13">Cofactor biosynthesis; riboflavin biosynthesis; 5-amino-6-(D-ribitylamino)uracil from GTP: step 3/4.</text>
</comment>
<dbReference type="Gene3D" id="3.40.140.10">
    <property type="entry name" value="Cytidine Deaminase, domain 2"/>
    <property type="match status" value="1"/>
</dbReference>
<evidence type="ECO:0000256" key="12">
    <source>
        <dbReference type="ARBA" id="ARBA00023268"/>
    </source>
</evidence>
<keyword evidence="10 13" id="KW-0521">NADP</keyword>
<keyword evidence="11 13" id="KW-0560">Oxidoreductase</keyword>
<dbReference type="InterPro" id="IPR016193">
    <property type="entry name" value="Cytidine_deaminase-like"/>
</dbReference>
<evidence type="ECO:0000256" key="8">
    <source>
        <dbReference type="ARBA" id="ARBA00022801"/>
    </source>
</evidence>
<dbReference type="AlphaFoldDB" id="A0A5C6ZVB3"/>
<protein>
    <recommendedName>
        <fullName evidence="13">Riboflavin biosynthesis protein RibD</fullName>
    </recommendedName>
    <domain>
        <recommendedName>
            <fullName evidence="13">Diaminohydroxyphosphoribosylaminopyrimidine deaminase</fullName>
            <shortName evidence="13">DRAP deaminase</shortName>
            <ecNumber evidence="13">3.5.4.26</ecNumber>
        </recommendedName>
        <alternativeName>
            <fullName evidence="13">Riboflavin-specific deaminase</fullName>
        </alternativeName>
    </domain>
    <domain>
        <recommendedName>
            <fullName evidence="13">5-amino-6-(5-phosphoribosylamino)uracil reductase</fullName>
            <ecNumber evidence="13">1.1.1.193</ecNumber>
        </recommendedName>
        <alternativeName>
            <fullName evidence="13">HTP reductase</fullName>
        </alternativeName>
    </domain>
</protein>
<dbReference type="EMBL" id="VORY01000004">
    <property type="protein sequence ID" value="TXD94581.1"/>
    <property type="molecule type" value="Genomic_DNA"/>
</dbReference>
<comment type="similarity">
    <text evidence="5 13">In the C-terminal section; belongs to the HTP reductase family.</text>
</comment>
<feature type="binding site" evidence="15">
    <location>
        <position position="179"/>
    </location>
    <ligand>
        <name>NADP(+)</name>
        <dbReference type="ChEBI" id="CHEBI:58349"/>
    </ligand>
</feature>
<proteinExistence type="inferred from homology"/>
<keyword evidence="7 13" id="KW-0479">Metal-binding</keyword>
<name>A0A5C6ZVB3_9FLAO</name>
<dbReference type="SUPFAM" id="SSF53927">
    <property type="entry name" value="Cytidine deaminase-like"/>
    <property type="match status" value="1"/>
</dbReference>
<dbReference type="SUPFAM" id="SSF53597">
    <property type="entry name" value="Dihydrofolate reductase-like"/>
    <property type="match status" value="1"/>
</dbReference>
<comment type="catalytic activity">
    <reaction evidence="13">
        <text>2,5-diamino-6-hydroxy-4-(5-phosphoribosylamino)-pyrimidine + H2O + H(+) = 5-amino-6-(5-phospho-D-ribosylamino)uracil + NH4(+)</text>
        <dbReference type="Rhea" id="RHEA:21868"/>
        <dbReference type="ChEBI" id="CHEBI:15377"/>
        <dbReference type="ChEBI" id="CHEBI:15378"/>
        <dbReference type="ChEBI" id="CHEBI:28938"/>
        <dbReference type="ChEBI" id="CHEBI:58453"/>
        <dbReference type="ChEBI" id="CHEBI:58614"/>
        <dbReference type="EC" id="3.5.4.26"/>
    </reaction>
</comment>
<keyword evidence="8 13" id="KW-0378">Hydrolase</keyword>
<dbReference type="NCBIfam" id="TIGR00326">
    <property type="entry name" value="eubact_ribD"/>
    <property type="match status" value="1"/>
</dbReference>
<comment type="similarity">
    <text evidence="4 13">In the N-terminal section; belongs to the cytidine and deoxycytidylate deaminase family.</text>
</comment>
<dbReference type="InterPro" id="IPR050765">
    <property type="entry name" value="Riboflavin_Biosynth_HTPR"/>
</dbReference>
<feature type="binding site" evidence="15">
    <location>
        <position position="205"/>
    </location>
    <ligand>
        <name>NADP(+)</name>
        <dbReference type="ChEBI" id="CHEBI:58349"/>
    </ligand>
</feature>
<feature type="binding site" evidence="15">
    <location>
        <position position="193"/>
    </location>
    <ligand>
        <name>substrate</name>
    </ligand>
</feature>
<comment type="cofactor">
    <cofactor evidence="13 16">
        <name>Zn(2+)</name>
        <dbReference type="ChEBI" id="CHEBI:29105"/>
    </cofactor>
    <text evidence="13 16">Binds 1 zinc ion.</text>
</comment>
<dbReference type="GO" id="GO:0008835">
    <property type="term" value="F:diaminohydroxyphosphoribosylaminopyrimidine deaminase activity"/>
    <property type="evidence" value="ECO:0007669"/>
    <property type="project" value="UniProtKB-EC"/>
</dbReference>
<evidence type="ECO:0000256" key="11">
    <source>
        <dbReference type="ARBA" id="ARBA00023002"/>
    </source>
</evidence>
<dbReference type="PROSITE" id="PS51747">
    <property type="entry name" value="CYT_DCMP_DEAMINASES_2"/>
    <property type="match status" value="1"/>
</dbReference>
<dbReference type="UniPathway" id="UPA00275">
    <property type="reaction ID" value="UER00401"/>
</dbReference>
<dbReference type="InterPro" id="IPR002734">
    <property type="entry name" value="RibDG_C"/>
</dbReference>
<reference evidence="18 19" key="1">
    <citation type="submission" date="2019-08" db="EMBL/GenBank/DDBJ databases">
        <title>Genome sequence of Gillisia hiemivivida IC154 (type strain).</title>
        <authorList>
            <person name="Bowman J.P."/>
        </authorList>
    </citation>
    <scope>NUCLEOTIDE SEQUENCE [LARGE SCALE GENOMIC DNA]</scope>
    <source>
        <strain evidence="18 19">IC154</strain>
    </source>
</reference>
<dbReference type="GO" id="GO:0008703">
    <property type="term" value="F:5-amino-6-(5-phosphoribosylamino)uracil reductase activity"/>
    <property type="evidence" value="ECO:0007669"/>
    <property type="project" value="UniProtKB-EC"/>
</dbReference>